<dbReference type="RefSeq" id="WP_039188019.1">
    <property type="nucleotide sequence ID" value="NZ_JRFJ01000001.1"/>
</dbReference>
<comment type="caution">
    <text evidence="2">The sequence shown here is derived from an EMBL/GenBank/DDBJ whole genome shotgun (WGS) entry which is preliminary data.</text>
</comment>
<feature type="domain" description="SAF" evidence="1">
    <location>
        <begin position="371"/>
        <end position="440"/>
    </location>
</feature>
<keyword evidence="2" id="KW-0969">Cilium</keyword>
<dbReference type="InterPro" id="IPR048423">
    <property type="entry name" value="DRL_cat"/>
</dbReference>
<evidence type="ECO:0000313" key="2">
    <source>
        <dbReference type="EMBL" id="KHJ55224.1"/>
    </source>
</evidence>
<dbReference type="Proteomes" id="UP000030826">
    <property type="component" value="Unassembled WGS sequence"/>
</dbReference>
<sequence length="471" mass="49345">MNAHSRFSRASRPIEVALVGAGAFGRSLLGQGRRMALMNVRVAVDVTAERAADAFRAVGWDAGQIVVCHSRAEAQAAWKAGHCVAAGRLADILSLPVDIVVEASGHAEAGAAHALASLDAGKHVGLVTKETDSVVGPYLAWHARELGLVCTPVDGDQPALLIALVTWAETLGLPILAAGKSSEYDFVFDAATGSLSSESRTVSAPGFVDAMALGTGPAAELVSQRAALAHALPQLAVPDLCELAVVANATGLTPDRPAFHAPIARIAEVPSLFDTTAMGGLLSGERRIDVFNCLRTPQDISFAGGVFVVVRCEDAETWAVLAQKGHTVSRSGEAAMLWLPRHLLGLEAPISLLDAVVNGVSVAGEPRPVVDLVGRARRRLEAGTLLEAEGHHHTIDGVGPELVEARPLAADRALPYYLLSGRRLKRDIPAGAPVTMADVTLDESAPLLALRRRQDAHFFAHGARAPAQQTV</sequence>
<dbReference type="Pfam" id="PF08666">
    <property type="entry name" value="SAF"/>
    <property type="match status" value="1"/>
</dbReference>
<dbReference type="CDD" id="cd11616">
    <property type="entry name" value="SAF_DH_OX_like"/>
    <property type="match status" value="1"/>
</dbReference>
<proteinExistence type="predicted"/>
<reference evidence="2 3" key="1">
    <citation type="submission" date="2014-09" db="EMBL/GenBank/DDBJ databases">
        <title>Isolation and characterization of Aurantimonas altamirensis ON-56566 from clinical sample following a dog bite.</title>
        <authorList>
            <person name="Eshaghi A."/>
            <person name="Li A."/>
            <person name="Shahinas D."/>
            <person name="Bahn P."/>
            <person name="Kus J.V."/>
            <person name="Patel S.N."/>
        </authorList>
    </citation>
    <scope>NUCLEOTIDE SEQUENCE [LARGE SCALE GENOMIC DNA]</scope>
    <source>
        <strain evidence="2 3">ON-56566</strain>
    </source>
</reference>
<dbReference type="Gene3D" id="3.40.50.720">
    <property type="entry name" value="NAD(P)-binding Rossmann-like Domain"/>
    <property type="match status" value="1"/>
</dbReference>
<dbReference type="EMBL" id="JRFJ01000001">
    <property type="protein sequence ID" value="KHJ55224.1"/>
    <property type="molecule type" value="Genomic_DNA"/>
</dbReference>
<evidence type="ECO:0000313" key="3">
    <source>
        <dbReference type="Proteomes" id="UP000030826"/>
    </source>
</evidence>
<gene>
    <name evidence="2" type="ORF">LA66_00625</name>
</gene>
<dbReference type="STRING" id="370622.LA66_00625"/>
<evidence type="ECO:0000259" key="1">
    <source>
        <dbReference type="SMART" id="SM00858"/>
    </source>
</evidence>
<accession>A0A0B1Q4A2</accession>
<name>A0A0B1Q4A2_9HYPH</name>
<dbReference type="AlphaFoldDB" id="A0A0B1Q4A2"/>
<dbReference type="Pfam" id="PF21135">
    <property type="entry name" value="DRL_cat"/>
    <property type="match status" value="1"/>
</dbReference>
<organism evidence="2 3">
    <name type="scientific">Aureimonas altamirensis</name>
    <dbReference type="NCBI Taxonomy" id="370622"/>
    <lineage>
        <taxon>Bacteria</taxon>
        <taxon>Pseudomonadati</taxon>
        <taxon>Pseudomonadota</taxon>
        <taxon>Alphaproteobacteria</taxon>
        <taxon>Hyphomicrobiales</taxon>
        <taxon>Aurantimonadaceae</taxon>
        <taxon>Aureimonas</taxon>
    </lineage>
</organism>
<dbReference type="PANTHER" id="PTHR37850:SF3">
    <property type="entry name" value="BLR7815 PROTEIN"/>
    <property type="match status" value="1"/>
</dbReference>
<keyword evidence="2" id="KW-0966">Cell projection</keyword>
<dbReference type="PANTHER" id="PTHR37850">
    <property type="entry name" value="STRU PROTEIN"/>
    <property type="match status" value="1"/>
</dbReference>
<dbReference type="SMART" id="SM00858">
    <property type="entry name" value="SAF"/>
    <property type="match status" value="1"/>
</dbReference>
<dbReference type="InterPro" id="IPR013974">
    <property type="entry name" value="SAF"/>
</dbReference>
<keyword evidence="2" id="KW-0282">Flagellum</keyword>
<dbReference type="OrthoDB" id="9777844at2"/>
<dbReference type="SUPFAM" id="SSF51735">
    <property type="entry name" value="NAD(P)-binding Rossmann-fold domains"/>
    <property type="match status" value="1"/>
</dbReference>
<protein>
    <submittedName>
        <fullName evidence="2">Flagellar basal body P-ring biosynthesis protein FlgA</fullName>
    </submittedName>
</protein>
<dbReference type="InterPro" id="IPR036291">
    <property type="entry name" value="NAD(P)-bd_dom_sf"/>
</dbReference>